<dbReference type="Pfam" id="PF21680">
    <property type="entry name" value="GIDA_C_1st"/>
    <property type="match status" value="1"/>
</dbReference>
<evidence type="ECO:0000256" key="3">
    <source>
        <dbReference type="ARBA" id="ARBA00007653"/>
    </source>
</evidence>
<dbReference type="Gene3D" id="1.10.150.570">
    <property type="entry name" value="GidA associated domain, C-terminal subdomain"/>
    <property type="match status" value="1"/>
</dbReference>
<evidence type="ECO:0000313" key="12">
    <source>
        <dbReference type="EMBL" id="GHC74372.1"/>
    </source>
</evidence>
<evidence type="ECO:0000259" key="11">
    <source>
        <dbReference type="SMART" id="SM01228"/>
    </source>
</evidence>
<dbReference type="PANTHER" id="PTHR11806:SF0">
    <property type="entry name" value="PROTEIN MTO1 HOMOLOG, MITOCHONDRIAL"/>
    <property type="match status" value="1"/>
</dbReference>
<evidence type="ECO:0000256" key="7">
    <source>
        <dbReference type="ARBA" id="ARBA00022827"/>
    </source>
</evidence>
<evidence type="ECO:0000256" key="8">
    <source>
        <dbReference type="ARBA" id="ARBA00023027"/>
    </source>
</evidence>
<dbReference type="Pfam" id="PF01134">
    <property type="entry name" value="GIDA"/>
    <property type="match status" value="1"/>
</dbReference>
<dbReference type="InterPro" id="IPR020595">
    <property type="entry name" value="MnmG-rel_CS"/>
</dbReference>
<keyword evidence="6" id="KW-0819">tRNA processing</keyword>
<dbReference type="Pfam" id="PF13932">
    <property type="entry name" value="SAM_GIDA_C"/>
    <property type="match status" value="1"/>
</dbReference>
<dbReference type="Proteomes" id="UP000641137">
    <property type="component" value="Unassembled WGS sequence"/>
</dbReference>
<dbReference type="AlphaFoldDB" id="A0A8J3GHF0"/>
<reference evidence="12" key="1">
    <citation type="journal article" date="2014" name="Int. J. Syst. Evol. Microbiol.">
        <title>Complete genome sequence of Corynebacterium casei LMG S-19264T (=DSM 44701T), isolated from a smear-ripened cheese.</title>
        <authorList>
            <consortium name="US DOE Joint Genome Institute (JGI-PGF)"/>
            <person name="Walter F."/>
            <person name="Albersmeier A."/>
            <person name="Kalinowski J."/>
            <person name="Ruckert C."/>
        </authorList>
    </citation>
    <scope>NUCLEOTIDE SEQUENCE</scope>
    <source>
        <strain evidence="12">KCTC 42097</strain>
    </source>
</reference>
<proteinExistence type="inferred from homology"/>
<sequence length="285" mass="31669">MLQPAYAIEYDHVDPRELDATLQTKRVGGLFLAGQINGTTGYEEAGAQGLIAGINASRYSGQQSEFVLSRSQAYIGVMIDDITTRGVSEPYRMFTSRAEFRISLRADNADERLTPVASDLGMVGAERMSRFSLRQREIDDAIILASSLQLTSSQALQRGLNVNQDGARRTAIDFLGYPDIALDDLLPIWPELSDLSAAARRALEVHALYANYLEKQQTDAQLLRQEEQRLIPAEVDWNIPGLSNELKDKLEARKPRSIAEAQKIEGMTPAAMAIIFTRIKRLEVV</sequence>
<organism evidence="12 13">
    <name type="scientific">Limoniibacter endophyticus</name>
    <dbReference type="NCBI Taxonomy" id="1565040"/>
    <lineage>
        <taxon>Bacteria</taxon>
        <taxon>Pseudomonadati</taxon>
        <taxon>Pseudomonadota</taxon>
        <taxon>Alphaproteobacteria</taxon>
        <taxon>Hyphomicrobiales</taxon>
        <taxon>Bartonellaceae</taxon>
        <taxon>Limoniibacter</taxon>
    </lineage>
</organism>
<feature type="domain" description="tRNA uridine 5-carboxymethylaminomethyl modification enzyme C-terminal subdomain" evidence="11">
    <location>
        <begin position="207"/>
        <end position="277"/>
    </location>
</feature>
<dbReference type="InterPro" id="IPR040131">
    <property type="entry name" value="MnmG_N"/>
</dbReference>
<keyword evidence="8" id="KW-0520">NAD</keyword>
<evidence type="ECO:0000256" key="4">
    <source>
        <dbReference type="ARBA" id="ARBA00020461"/>
    </source>
</evidence>
<dbReference type="SMART" id="SM01228">
    <property type="entry name" value="GIDA_assoc_3"/>
    <property type="match status" value="1"/>
</dbReference>
<dbReference type="InterPro" id="IPR049312">
    <property type="entry name" value="GIDA_C_N"/>
</dbReference>
<dbReference type="InterPro" id="IPR044920">
    <property type="entry name" value="MnmG_C_subdom_sf"/>
</dbReference>
<evidence type="ECO:0000256" key="1">
    <source>
        <dbReference type="ARBA" id="ARBA00001974"/>
    </source>
</evidence>
<comment type="similarity">
    <text evidence="3">Belongs to the MnmG family.</text>
</comment>
<evidence type="ECO:0000256" key="6">
    <source>
        <dbReference type="ARBA" id="ARBA00022694"/>
    </source>
</evidence>
<protein>
    <recommendedName>
        <fullName evidence="4">tRNA uridine 5-carboxymethylaminomethyl modification enzyme MnmG</fullName>
    </recommendedName>
    <alternativeName>
        <fullName evidence="10">Glucose-inhibited division protein A</fullName>
    </alternativeName>
</protein>
<dbReference type="GO" id="GO:0005829">
    <property type="term" value="C:cytosol"/>
    <property type="evidence" value="ECO:0007669"/>
    <property type="project" value="TreeGrafter"/>
</dbReference>
<dbReference type="GO" id="GO:0030488">
    <property type="term" value="P:tRNA methylation"/>
    <property type="evidence" value="ECO:0007669"/>
    <property type="project" value="TreeGrafter"/>
</dbReference>
<keyword evidence="5" id="KW-0285">Flavoprotein</keyword>
<keyword evidence="13" id="KW-1185">Reference proteome</keyword>
<gene>
    <name evidence="12" type="ORF">GCM10010136_23520</name>
</gene>
<dbReference type="GO" id="GO:0002098">
    <property type="term" value="P:tRNA wobble uridine modification"/>
    <property type="evidence" value="ECO:0007669"/>
    <property type="project" value="TreeGrafter"/>
</dbReference>
<dbReference type="GO" id="GO:0050660">
    <property type="term" value="F:flavin adenine dinucleotide binding"/>
    <property type="evidence" value="ECO:0007669"/>
    <property type="project" value="InterPro"/>
</dbReference>
<name>A0A8J3GHF0_9HYPH</name>
<dbReference type="EMBL" id="BMZO01000007">
    <property type="protein sequence ID" value="GHC74372.1"/>
    <property type="molecule type" value="Genomic_DNA"/>
</dbReference>
<comment type="subunit">
    <text evidence="9">Homodimer. Heterotetramer of two MnmE and two MnmG subunits.</text>
</comment>
<accession>A0A8J3GHF0</accession>
<evidence type="ECO:0000256" key="9">
    <source>
        <dbReference type="ARBA" id="ARBA00025948"/>
    </source>
</evidence>
<dbReference type="Gene3D" id="3.50.50.60">
    <property type="entry name" value="FAD/NAD(P)-binding domain"/>
    <property type="match status" value="1"/>
</dbReference>
<evidence type="ECO:0000256" key="10">
    <source>
        <dbReference type="ARBA" id="ARBA00031800"/>
    </source>
</evidence>
<reference evidence="12" key="2">
    <citation type="submission" date="2020-09" db="EMBL/GenBank/DDBJ databases">
        <authorList>
            <person name="Sun Q."/>
            <person name="Kim S."/>
        </authorList>
    </citation>
    <scope>NUCLEOTIDE SEQUENCE</scope>
    <source>
        <strain evidence="12">KCTC 42097</strain>
    </source>
</reference>
<comment type="caution">
    <text evidence="12">The sequence shown here is derived from an EMBL/GenBank/DDBJ whole genome shotgun (WGS) entry which is preliminary data.</text>
</comment>
<evidence type="ECO:0000313" key="13">
    <source>
        <dbReference type="Proteomes" id="UP000641137"/>
    </source>
</evidence>
<dbReference type="SUPFAM" id="SSF51905">
    <property type="entry name" value="FAD/NAD(P)-binding domain"/>
    <property type="match status" value="1"/>
</dbReference>
<dbReference type="PANTHER" id="PTHR11806">
    <property type="entry name" value="GLUCOSE INHIBITED DIVISION PROTEIN A"/>
    <property type="match status" value="1"/>
</dbReference>
<dbReference type="InterPro" id="IPR026904">
    <property type="entry name" value="MnmG_C"/>
</dbReference>
<keyword evidence="7" id="KW-0274">FAD</keyword>
<dbReference type="PROSITE" id="PS01281">
    <property type="entry name" value="GIDA_2"/>
    <property type="match status" value="1"/>
</dbReference>
<comment type="cofactor">
    <cofactor evidence="1">
        <name>FAD</name>
        <dbReference type="ChEBI" id="CHEBI:57692"/>
    </cofactor>
</comment>
<dbReference type="InterPro" id="IPR002218">
    <property type="entry name" value="MnmG-rel"/>
</dbReference>
<dbReference type="InterPro" id="IPR036188">
    <property type="entry name" value="FAD/NAD-bd_sf"/>
</dbReference>
<dbReference type="InterPro" id="IPR047001">
    <property type="entry name" value="MnmG_C_subdom"/>
</dbReference>
<comment type="function">
    <text evidence="2">NAD-binding protein involved in the addition of a carboxymethylaminomethyl (cmnm) group at the wobble position (U34) of certain tRNAs, forming tRNA-cmnm(5)s(2)U34.</text>
</comment>
<evidence type="ECO:0000256" key="2">
    <source>
        <dbReference type="ARBA" id="ARBA00003717"/>
    </source>
</evidence>
<evidence type="ECO:0000256" key="5">
    <source>
        <dbReference type="ARBA" id="ARBA00022630"/>
    </source>
</evidence>